<feature type="transmembrane region" description="Helical" evidence="8">
    <location>
        <begin position="364"/>
        <end position="382"/>
    </location>
</feature>
<dbReference type="PANTHER" id="PTHR42810">
    <property type="entry name" value="PURINE PERMEASE C1399.01C-RELATED"/>
    <property type="match status" value="1"/>
</dbReference>
<name>A0A261FAD3_9BIFI</name>
<keyword evidence="6 8" id="KW-1133">Transmembrane helix</keyword>
<protein>
    <submittedName>
        <fullName evidence="9">Uracil permease</fullName>
    </submittedName>
</protein>
<accession>A0A261FAD3</accession>
<evidence type="ECO:0000256" key="3">
    <source>
        <dbReference type="ARBA" id="ARBA00022448"/>
    </source>
</evidence>
<dbReference type="Proteomes" id="UP000228976">
    <property type="component" value="Unassembled WGS sequence"/>
</dbReference>
<feature type="transmembrane region" description="Helical" evidence="8">
    <location>
        <begin position="337"/>
        <end position="358"/>
    </location>
</feature>
<sequence length="468" mass="49158">MTTEKDSTVKTPAAAVSETSDGNPLMDFTGKMSFLRGLPYGLQHVLAMFVANLAPIFIVTSAGKMPAAVSDSIVQAALLMAGLGTLLQLFPLWRFGARLPIVTGISFTYVAAIVGIISTRGYESAVGAIIVGGLFEALLGLTARFWKRLVPPIISALVVTSIGFSLLSVSASSFGGGNGAKDFGSWKHLLVATVTLLACLISQVFFRGFAKQLSILFGLVVGYVLALCMGMVDLSGFSHIGIVSAPKFLPFKPEFDWGAIISIALLYLVSAVEVTGDTAALARVGMNREVTDLETAGSIAGDGLISAISGLFGALPLTSFAQNIGLIRMTKVVNRKVIASGGLILILAAFVPAVATAFNSIPQAVMGGCTIMMFGSIILAGFQMISEAGFSERNILIASVSLTVGVGFTQVPTLLAHTPALFQQVFASNAIAGVFVIAFIMNLVLPRDEKFYKINLSVDKKDHADEEK</sequence>
<feature type="transmembrane region" description="Helical" evidence="8">
    <location>
        <begin position="421"/>
        <end position="445"/>
    </location>
</feature>
<comment type="similarity">
    <text evidence="2">Belongs to the nucleobase:cation symporter-2 (NCS2) (TC 2.A.40) family.</text>
</comment>
<dbReference type="PROSITE" id="PS01116">
    <property type="entry name" value="XANTH_URACIL_PERMASE"/>
    <property type="match status" value="1"/>
</dbReference>
<keyword evidence="4" id="KW-1003">Cell membrane</keyword>
<feature type="transmembrane region" description="Helical" evidence="8">
    <location>
        <begin position="186"/>
        <end position="206"/>
    </location>
</feature>
<keyword evidence="5 8" id="KW-0812">Transmembrane</keyword>
<feature type="transmembrane region" description="Helical" evidence="8">
    <location>
        <begin position="213"/>
        <end position="237"/>
    </location>
</feature>
<gene>
    <name evidence="9" type="ORF">AEAE_0431</name>
</gene>
<keyword evidence="3" id="KW-0813">Transport</keyword>
<comment type="caution">
    <text evidence="9">The sequence shown here is derived from an EMBL/GenBank/DDBJ whole genome shotgun (WGS) entry which is preliminary data.</text>
</comment>
<evidence type="ECO:0000313" key="10">
    <source>
        <dbReference type="Proteomes" id="UP000228976"/>
    </source>
</evidence>
<dbReference type="GO" id="GO:0042907">
    <property type="term" value="F:xanthine transmembrane transporter activity"/>
    <property type="evidence" value="ECO:0007669"/>
    <property type="project" value="TreeGrafter"/>
</dbReference>
<evidence type="ECO:0000256" key="8">
    <source>
        <dbReference type="SAM" id="Phobius"/>
    </source>
</evidence>
<dbReference type="NCBIfam" id="TIGR00801">
    <property type="entry name" value="ncs2"/>
    <property type="match status" value="1"/>
</dbReference>
<dbReference type="InterPro" id="IPR006043">
    <property type="entry name" value="NCS2"/>
</dbReference>
<organism evidence="9 10">
    <name type="scientific">Aeriscardovia aeriphila</name>
    <dbReference type="NCBI Taxonomy" id="218139"/>
    <lineage>
        <taxon>Bacteria</taxon>
        <taxon>Bacillati</taxon>
        <taxon>Actinomycetota</taxon>
        <taxon>Actinomycetes</taxon>
        <taxon>Bifidobacteriales</taxon>
        <taxon>Bifidobacteriaceae</taxon>
        <taxon>Aeriscardovia</taxon>
    </lineage>
</organism>
<dbReference type="OrthoDB" id="9805749at2"/>
<evidence type="ECO:0000256" key="6">
    <source>
        <dbReference type="ARBA" id="ARBA00022989"/>
    </source>
</evidence>
<dbReference type="GO" id="GO:0005886">
    <property type="term" value="C:plasma membrane"/>
    <property type="evidence" value="ECO:0007669"/>
    <property type="project" value="UniProtKB-SubCell"/>
</dbReference>
<dbReference type="EMBL" id="MWWU01000002">
    <property type="protein sequence ID" value="OZG55943.1"/>
    <property type="molecule type" value="Genomic_DNA"/>
</dbReference>
<reference evidence="9 10" key="1">
    <citation type="journal article" date="2017" name="BMC Genomics">
        <title>Comparative genomic and phylogenomic analyses of the Bifidobacteriaceae family.</title>
        <authorList>
            <person name="Lugli G.A."/>
            <person name="Milani C."/>
            <person name="Turroni F."/>
            <person name="Duranti S."/>
            <person name="Mancabelli L."/>
            <person name="Mangifesta M."/>
            <person name="Ferrario C."/>
            <person name="Modesto M."/>
            <person name="Mattarelli P."/>
            <person name="Jiri K."/>
            <person name="van Sinderen D."/>
            <person name="Ventura M."/>
        </authorList>
    </citation>
    <scope>NUCLEOTIDE SEQUENCE [LARGE SCALE GENOMIC DNA]</scope>
    <source>
        <strain evidence="9 10">LMG 21773</strain>
    </source>
</reference>
<evidence type="ECO:0000256" key="2">
    <source>
        <dbReference type="ARBA" id="ARBA00008821"/>
    </source>
</evidence>
<dbReference type="InterPro" id="IPR006042">
    <property type="entry name" value="Xan_ur_permease"/>
</dbReference>
<feature type="transmembrane region" description="Helical" evidence="8">
    <location>
        <begin position="125"/>
        <end position="146"/>
    </location>
</feature>
<keyword evidence="10" id="KW-1185">Reference proteome</keyword>
<evidence type="ECO:0000256" key="1">
    <source>
        <dbReference type="ARBA" id="ARBA00004651"/>
    </source>
</evidence>
<feature type="transmembrane region" description="Helical" evidence="8">
    <location>
        <begin position="99"/>
        <end position="119"/>
    </location>
</feature>
<dbReference type="Pfam" id="PF00860">
    <property type="entry name" value="Xan_ur_permease"/>
    <property type="match status" value="1"/>
</dbReference>
<feature type="transmembrane region" description="Helical" evidence="8">
    <location>
        <begin position="257"/>
        <end position="276"/>
    </location>
</feature>
<keyword evidence="7 8" id="KW-0472">Membrane</keyword>
<dbReference type="PANTHER" id="PTHR42810:SF4">
    <property type="entry name" value="URIC ACID TRANSPORTER UACT"/>
    <property type="match status" value="1"/>
</dbReference>
<comment type="subcellular location">
    <subcellularLocation>
        <location evidence="1">Cell membrane</location>
        <topology evidence="1">Multi-pass membrane protein</topology>
    </subcellularLocation>
</comment>
<feature type="transmembrane region" description="Helical" evidence="8">
    <location>
        <begin position="153"/>
        <end position="174"/>
    </location>
</feature>
<feature type="transmembrane region" description="Helical" evidence="8">
    <location>
        <begin position="40"/>
        <end position="60"/>
    </location>
</feature>
<evidence type="ECO:0000256" key="5">
    <source>
        <dbReference type="ARBA" id="ARBA00022692"/>
    </source>
</evidence>
<dbReference type="NCBIfam" id="NF037981">
    <property type="entry name" value="NCS2_1"/>
    <property type="match status" value="1"/>
</dbReference>
<evidence type="ECO:0000256" key="7">
    <source>
        <dbReference type="ARBA" id="ARBA00023136"/>
    </source>
</evidence>
<feature type="transmembrane region" description="Helical" evidence="8">
    <location>
        <begin position="72"/>
        <end position="92"/>
    </location>
</feature>
<proteinExistence type="inferred from homology"/>
<evidence type="ECO:0000313" key="9">
    <source>
        <dbReference type="EMBL" id="OZG55943.1"/>
    </source>
</evidence>
<dbReference type="AlphaFoldDB" id="A0A261FAD3"/>
<evidence type="ECO:0000256" key="4">
    <source>
        <dbReference type="ARBA" id="ARBA00022475"/>
    </source>
</evidence>
<feature type="transmembrane region" description="Helical" evidence="8">
    <location>
        <begin position="394"/>
        <end position="415"/>
    </location>
</feature>